<evidence type="ECO:0000256" key="7">
    <source>
        <dbReference type="ARBA" id="ARBA00023136"/>
    </source>
</evidence>
<sequence>MKQGIALSVFSSVLFAALYYYTTVLHPLSGAAIFAWRIVLGLPALALLISRARGWGEIRLTAGRLRREPRLWLLLPLSAGLIGAQLLVFVWAPLHQRALDVSLGYFLLPLVMVVVGRVFYHERLTRAQTLAVLIAAAGVAHEVWRADSFSWVTALVMLGYPPYFMLRRMLRMGTLATLWFDMCFMLPLALLLLHGQDMSVPQQFMRHPALFGLVPLLGLISSVALISYISASRMLPLGLFGILGYVEPVLLFWVALLFLDESMPALAWFTYIPIWMAILLMAGEGLLEWRKDGRNEKNPARA</sequence>
<feature type="transmembrane region" description="Helical" evidence="8">
    <location>
        <begin position="28"/>
        <end position="50"/>
    </location>
</feature>
<dbReference type="SUPFAM" id="SSF103481">
    <property type="entry name" value="Multidrug resistance efflux transporter EmrE"/>
    <property type="match status" value="1"/>
</dbReference>
<evidence type="ECO:0000256" key="5">
    <source>
        <dbReference type="ARBA" id="ARBA00022692"/>
    </source>
</evidence>
<keyword evidence="10" id="KW-1185">Reference proteome</keyword>
<dbReference type="AlphaFoldDB" id="A0A1M5ZVD3"/>
<protein>
    <submittedName>
        <fullName evidence="9">Chloramphenicol-sensitive protein RarD</fullName>
    </submittedName>
</protein>
<reference evidence="9 10" key="1">
    <citation type="submission" date="2016-11" db="EMBL/GenBank/DDBJ databases">
        <authorList>
            <person name="Jaros S."/>
            <person name="Januszkiewicz K."/>
            <person name="Wedrychowicz H."/>
        </authorList>
    </citation>
    <scope>NUCLEOTIDE SEQUENCE [LARGE SCALE GENOMIC DNA]</scope>
    <source>
        <strain evidence="9 10">CGMCC 1.10190</strain>
    </source>
</reference>
<dbReference type="RefSeq" id="WP_073108978.1">
    <property type="nucleotide sequence ID" value="NZ_FQXE01000019.1"/>
</dbReference>
<keyword evidence="4" id="KW-1003">Cell membrane</keyword>
<keyword evidence="6 8" id="KW-1133">Transmembrane helix</keyword>
<feature type="transmembrane region" description="Helical" evidence="8">
    <location>
        <begin position="237"/>
        <end position="259"/>
    </location>
</feature>
<feature type="transmembrane region" description="Helical" evidence="8">
    <location>
        <begin position="103"/>
        <end position="120"/>
    </location>
</feature>
<evidence type="ECO:0000256" key="2">
    <source>
        <dbReference type="ARBA" id="ARBA00007362"/>
    </source>
</evidence>
<evidence type="ECO:0000256" key="4">
    <source>
        <dbReference type="ARBA" id="ARBA00022475"/>
    </source>
</evidence>
<dbReference type="GO" id="GO:0005886">
    <property type="term" value="C:plasma membrane"/>
    <property type="evidence" value="ECO:0007669"/>
    <property type="project" value="UniProtKB-SubCell"/>
</dbReference>
<dbReference type="InterPro" id="IPR037185">
    <property type="entry name" value="EmrE-like"/>
</dbReference>
<name>A0A1M5ZVD3_9BURK</name>
<evidence type="ECO:0000256" key="8">
    <source>
        <dbReference type="SAM" id="Phobius"/>
    </source>
</evidence>
<organism evidence="9 10">
    <name type="scientific">Pollutimonas bauzanensis</name>
    <dbReference type="NCBI Taxonomy" id="658167"/>
    <lineage>
        <taxon>Bacteria</taxon>
        <taxon>Pseudomonadati</taxon>
        <taxon>Pseudomonadota</taxon>
        <taxon>Betaproteobacteria</taxon>
        <taxon>Burkholderiales</taxon>
        <taxon>Alcaligenaceae</taxon>
        <taxon>Pollutimonas</taxon>
    </lineage>
</organism>
<evidence type="ECO:0000256" key="6">
    <source>
        <dbReference type="ARBA" id="ARBA00022989"/>
    </source>
</evidence>
<dbReference type="NCBIfam" id="TIGR00688">
    <property type="entry name" value="rarD"/>
    <property type="match status" value="1"/>
</dbReference>
<evidence type="ECO:0000313" key="10">
    <source>
        <dbReference type="Proteomes" id="UP000184226"/>
    </source>
</evidence>
<gene>
    <name evidence="9" type="ORF">SAMN04488135_11939</name>
</gene>
<evidence type="ECO:0000313" key="9">
    <source>
        <dbReference type="EMBL" id="SHI28221.1"/>
    </source>
</evidence>
<feature type="transmembrane region" description="Helical" evidence="8">
    <location>
        <begin position="178"/>
        <end position="196"/>
    </location>
</feature>
<dbReference type="Proteomes" id="UP000184226">
    <property type="component" value="Unassembled WGS sequence"/>
</dbReference>
<dbReference type="STRING" id="658167.SAMN04488135_11939"/>
<comment type="similarity">
    <text evidence="2">Belongs to the EamA transporter family.</text>
</comment>
<keyword evidence="7 8" id="KW-0472">Membrane</keyword>
<evidence type="ECO:0000256" key="1">
    <source>
        <dbReference type="ARBA" id="ARBA00004651"/>
    </source>
</evidence>
<evidence type="ECO:0000256" key="3">
    <source>
        <dbReference type="ARBA" id="ARBA00022448"/>
    </source>
</evidence>
<dbReference type="OrthoDB" id="3250831at2"/>
<keyword evidence="3" id="KW-0813">Transport</keyword>
<dbReference type="InterPro" id="IPR004626">
    <property type="entry name" value="RarD"/>
</dbReference>
<feature type="transmembrane region" description="Helical" evidence="8">
    <location>
        <begin position="208"/>
        <end position="230"/>
    </location>
</feature>
<feature type="transmembrane region" description="Helical" evidence="8">
    <location>
        <begin position="71"/>
        <end position="91"/>
    </location>
</feature>
<proteinExistence type="inferred from homology"/>
<accession>A0A1M5ZVD3</accession>
<feature type="transmembrane region" description="Helical" evidence="8">
    <location>
        <begin position="5"/>
        <end position="22"/>
    </location>
</feature>
<keyword evidence="5 8" id="KW-0812">Transmembrane</keyword>
<feature type="transmembrane region" description="Helical" evidence="8">
    <location>
        <begin position="265"/>
        <end position="287"/>
    </location>
</feature>
<comment type="subcellular location">
    <subcellularLocation>
        <location evidence="1">Cell membrane</location>
        <topology evidence="1">Multi-pass membrane protein</topology>
    </subcellularLocation>
</comment>
<dbReference type="EMBL" id="FQXE01000019">
    <property type="protein sequence ID" value="SHI28221.1"/>
    <property type="molecule type" value="Genomic_DNA"/>
</dbReference>